<dbReference type="eggNOG" id="COG1580">
    <property type="taxonomic scope" value="Bacteria"/>
</dbReference>
<dbReference type="AlphaFoldDB" id="A0A097R3L9"/>
<evidence type="ECO:0000256" key="5">
    <source>
        <dbReference type="ARBA" id="ARBA00022475"/>
    </source>
</evidence>
<keyword evidence="5" id="KW-1003">Cell membrane</keyword>
<evidence type="ECO:0000256" key="4">
    <source>
        <dbReference type="ARBA" id="ARBA00021812"/>
    </source>
</evidence>
<dbReference type="PANTHER" id="PTHR35091:SF2">
    <property type="entry name" value="FLAGELLAR PROTEIN FLIL"/>
    <property type="match status" value="1"/>
</dbReference>
<keyword evidence="13" id="KW-1185">Reference proteome</keyword>
<keyword evidence="7 11" id="KW-0812">Transmembrane</keyword>
<keyword evidence="11" id="KW-0997">Cell inner membrane</keyword>
<evidence type="ECO:0000256" key="6">
    <source>
        <dbReference type="ARBA" id="ARBA00022500"/>
    </source>
</evidence>
<evidence type="ECO:0000256" key="10">
    <source>
        <dbReference type="ARBA" id="ARBA00023136"/>
    </source>
</evidence>
<dbReference type="GO" id="GO:0006935">
    <property type="term" value="P:chemotaxis"/>
    <property type="evidence" value="ECO:0007669"/>
    <property type="project" value="UniProtKB-KW"/>
</dbReference>
<keyword evidence="10 11" id="KW-0472">Membrane</keyword>
<comment type="subcellular location">
    <subcellularLocation>
        <location evidence="11">Cell inner membrane</location>
    </subcellularLocation>
    <subcellularLocation>
        <location evidence="2">Cell membrane</location>
        <topology evidence="2">Single-pass membrane protein</topology>
    </subcellularLocation>
</comment>
<reference evidence="12 13" key="1">
    <citation type="journal article" date="2014" name="Gut Pathog.">
        <title>Gene clusters of Hafnia alvei strain FB1 important in survival and pathogenesis: a draft genome perspective.</title>
        <authorList>
            <person name="Tan J.Y."/>
            <person name="Yin W.F."/>
            <person name="Chan K.G."/>
        </authorList>
    </citation>
    <scope>NUCLEOTIDE SEQUENCE [LARGE SCALE GENOMIC DNA]</scope>
    <source>
        <strain evidence="12 13">FB1</strain>
    </source>
</reference>
<dbReference type="HOGENOM" id="CLU_099018_0_1_6"/>
<dbReference type="GO" id="GO:0009425">
    <property type="term" value="C:bacterial-type flagellum basal body"/>
    <property type="evidence" value="ECO:0007669"/>
    <property type="project" value="InterPro"/>
</dbReference>
<evidence type="ECO:0000256" key="11">
    <source>
        <dbReference type="RuleBase" id="RU364125"/>
    </source>
</evidence>
<evidence type="ECO:0000256" key="7">
    <source>
        <dbReference type="ARBA" id="ARBA00022692"/>
    </source>
</evidence>
<dbReference type="PANTHER" id="PTHR35091">
    <property type="entry name" value="FLAGELLAR PROTEIN FLIL"/>
    <property type="match status" value="1"/>
</dbReference>
<dbReference type="KEGG" id="hav:AT03_13540"/>
<dbReference type="EMBL" id="CP009706">
    <property type="protein sequence ID" value="AIU73315.1"/>
    <property type="molecule type" value="Genomic_DNA"/>
</dbReference>
<keyword evidence="9 11" id="KW-1133">Transmembrane helix</keyword>
<evidence type="ECO:0000256" key="3">
    <source>
        <dbReference type="ARBA" id="ARBA00008281"/>
    </source>
</evidence>
<gene>
    <name evidence="12" type="primary">fliL</name>
    <name evidence="12" type="ORF">AT03_13540</name>
</gene>
<dbReference type="OrthoDB" id="2087278at2"/>
<dbReference type="Proteomes" id="UP000029986">
    <property type="component" value="Chromosome"/>
</dbReference>
<keyword evidence="8 11" id="KW-0283">Flagellar rotation</keyword>
<keyword evidence="6 11" id="KW-0145">Chemotaxis</keyword>
<keyword evidence="12" id="KW-0966">Cell projection</keyword>
<evidence type="ECO:0000313" key="13">
    <source>
        <dbReference type="Proteomes" id="UP000029986"/>
    </source>
</evidence>
<proteinExistence type="inferred from homology"/>
<dbReference type="NCBIfam" id="NF005435">
    <property type="entry name" value="PRK07021.1"/>
    <property type="match status" value="1"/>
</dbReference>
<dbReference type="Pfam" id="PF03748">
    <property type="entry name" value="FliL"/>
    <property type="match status" value="1"/>
</dbReference>
<protein>
    <recommendedName>
        <fullName evidence="4 11">Flagellar protein FliL</fullName>
    </recommendedName>
</protein>
<comment type="similarity">
    <text evidence="3 11">Belongs to the FliL family.</text>
</comment>
<dbReference type="GO" id="GO:0071978">
    <property type="term" value="P:bacterial-type flagellum-dependent swarming motility"/>
    <property type="evidence" value="ECO:0007669"/>
    <property type="project" value="TreeGrafter"/>
</dbReference>
<name>A0A097R3L9_HAFAL</name>
<dbReference type="GO" id="GO:0005886">
    <property type="term" value="C:plasma membrane"/>
    <property type="evidence" value="ECO:0007669"/>
    <property type="project" value="UniProtKB-SubCell"/>
</dbReference>
<keyword evidence="12" id="KW-0282">Flagellum</keyword>
<comment type="function">
    <text evidence="1 11">Controls the rotational direction of flagella during chemotaxis.</text>
</comment>
<feature type="transmembrane region" description="Helical" evidence="11">
    <location>
        <begin position="16"/>
        <end position="35"/>
    </location>
</feature>
<dbReference type="PATRIC" id="fig|1453496.5.peg.2761"/>
<evidence type="ECO:0000313" key="12">
    <source>
        <dbReference type="EMBL" id="AIU73315.1"/>
    </source>
</evidence>
<sequence length="159" mass="17937">MSETTLPKNTKRRAKWVWILLILIAAGAGGGFYGWKYYQHQESLAESKPVPPPMPVFMPLDTFTVNLISDGEDADRVLYIGLTLRLPDEATRKRMNDYLPEMRSRLLMLLSRQHAATLASEHGKTQLMTDIKAVLMPPIAPGQPKQIVSDVLFTAFILR</sequence>
<evidence type="ECO:0000256" key="1">
    <source>
        <dbReference type="ARBA" id="ARBA00002254"/>
    </source>
</evidence>
<keyword evidence="12" id="KW-0969">Cilium</keyword>
<evidence type="ECO:0000256" key="9">
    <source>
        <dbReference type="ARBA" id="ARBA00022989"/>
    </source>
</evidence>
<organism evidence="12 13">
    <name type="scientific">Hafnia alvei FB1</name>
    <dbReference type="NCBI Taxonomy" id="1453496"/>
    <lineage>
        <taxon>Bacteria</taxon>
        <taxon>Pseudomonadati</taxon>
        <taxon>Pseudomonadota</taxon>
        <taxon>Gammaproteobacteria</taxon>
        <taxon>Enterobacterales</taxon>
        <taxon>Hafniaceae</taxon>
        <taxon>Hafnia</taxon>
    </lineage>
</organism>
<dbReference type="RefSeq" id="WP_025802264.1">
    <property type="nucleotide sequence ID" value="NZ_CP009706.1"/>
</dbReference>
<evidence type="ECO:0000256" key="8">
    <source>
        <dbReference type="ARBA" id="ARBA00022779"/>
    </source>
</evidence>
<evidence type="ECO:0000256" key="2">
    <source>
        <dbReference type="ARBA" id="ARBA00004162"/>
    </source>
</evidence>
<accession>A0A097R3L9</accession>
<dbReference type="InterPro" id="IPR005503">
    <property type="entry name" value="FliL"/>
</dbReference>